<dbReference type="EMBL" id="JARGDN010000004">
    <property type="protein sequence ID" value="MDG9733297.1"/>
    <property type="molecule type" value="Genomic_DNA"/>
</dbReference>
<reference evidence="3 6" key="2">
    <citation type="submission" date="2023-02" db="EMBL/GenBank/DDBJ databases">
        <title>Antimicrobial susceptibility testing and tentative epidemiological cut-off values for Lactobacillaceae family species intended for ingestion.</title>
        <authorList>
            <person name="Noehr-Meldgaard K."/>
            <person name="Struve C."/>
            <person name="Ingmer H."/>
            <person name="Koza A."/>
            <person name="Al-Nakeeb K."/>
            <person name="Agersoe Y."/>
        </authorList>
    </citation>
    <scope>NUCLEOTIDE SEQUENCE [LARGE SCALE GENOMIC DNA]</scope>
    <source>
        <strain evidence="3 6">DSM 20193</strain>
    </source>
</reference>
<evidence type="ECO:0000313" key="6">
    <source>
        <dbReference type="Proteomes" id="UP001529201"/>
    </source>
</evidence>
<reference evidence="4 5" key="1">
    <citation type="submission" date="2019-06" db="EMBL/GenBank/DDBJ databases">
        <title>Genome analyses of bacteria isolated from kimchi.</title>
        <authorList>
            <person name="Lee S."/>
            <person name="Ahn S."/>
            <person name="Roh S."/>
        </authorList>
    </citation>
    <scope>NUCLEOTIDE SEQUENCE [LARGE SCALE GENOMIC DNA]</scope>
    <source>
        <strain evidence="4 5">CBA3630</strain>
    </source>
</reference>
<keyword evidence="2" id="KW-0472">Membrane</keyword>
<protein>
    <submittedName>
        <fullName evidence="4">Uncharacterized protein</fullName>
    </submittedName>
</protein>
<proteinExistence type="predicted"/>
<keyword evidence="2" id="KW-1133">Transmembrane helix</keyword>
<feature type="compositionally biased region" description="Low complexity" evidence="1">
    <location>
        <begin position="60"/>
        <end position="78"/>
    </location>
</feature>
<dbReference type="KEGG" id="lpse:FGL85_09825"/>
<evidence type="ECO:0000313" key="5">
    <source>
        <dbReference type="Proteomes" id="UP000321296"/>
    </source>
</evidence>
<keyword evidence="2" id="KW-0812">Transmembrane</keyword>
<dbReference type="RefSeq" id="WP_010291892.1">
    <property type="nucleotide sequence ID" value="NZ_CP042383.1"/>
</dbReference>
<feature type="region of interest" description="Disordered" evidence="1">
    <location>
        <begin position="50"/>
        <end position="96"/>
    </location>
</feature>
<evidence type="ECO:0000313" key="4">
    <source>
        <dbReference type="EMBL" id="QEA42777.1"/>
    </source>
</evidence>
<evidence type="ECO:0000313" key="3">
    <source>
        <dbReference type="EMBL" id="MDG9733297.1"/>
    </source>
</evidence>
<feature type="transmembrane region" description="Helical" evidence="2">
    <location>
        <begin position="16"/>
        <end position="36"/>
    </location>
</feature>
<keyword evidence="6" id="KW-1185">Reference proteome</keyword>
<gene>
    <name evidence="4" type="ORF">FGL85_09825</name>
    <name evidence="3" type="ORF">P1N92_04080</name>
</gene>
<dbReference type="Proteomes" id="UP000321296">
    <property type="component" value="Chromosome"/>
</dbReference>
<dbReference type="GeneID" id="64345157"/>
<dbReference type="AlphaFoldDB" id="A0A5B8T319"/>
<sequence length="246" mass="27131">MSKYNNRHGALRKGNGVLYAIIFLLSGLLIVSFFIITGKTSNNHTLSKSSVIKTDKKDSLSSSDKSSSAATSSSIESQSESDSETENNQGMGGAYVTDDKDYPYKIRDEILTGSKTFNLVTENGNNKAPQRIIIDFDNNNVQFQYSTSSGNIGPTGLASTKFDIKEIPTYNAKVFEKDSENIENNKVNTVISFKNTEKMGLESGQYLYLFIQYNGIGQLSAALPKFDSQGKEISEHNGMNRYSIDE</sequence>
<name>A0A5B8T319_LEUPS</name>
<evidence type="ECO:0000256" key="1">
    <source>
        <dbReference type="SAM" id="MobiDB-lite"/>
    </source>
</evidence>
<dbReference type="EMBL" id="CP042383">
    <property type="protein sequence ID" value="QEA42777.1"/>
    <property type="molecule type" value="Genomic_DNA"/>
</dbReference>
<organism evidence="4 5">
    <name type="scientific">Leuconostoc pseudomesenteroides</name>
    <dbReference type="NCBI Taxonomy" id="33968"/>
    <lineage>
        <taxon>Bacteria</taxon>
        <taxon>Bacillati</taxon>
        <taxon>Bacillota</taxon>
        <taxon>Bacilli</taxon>
        <taxon>Lactobacillales</taxon>
        <taxon>Lactobacillaceae</taxon>
        <taxon>Leuconostoc</taxon>
    </lineage>
</organism>
<dbReference type="Proteomes" id="UP001529201">
    <property type="component" value="Unassembled WGS sequence"/>
</dbReference>
<evidence type="ECO:0000256" key="2">
    <source>
        <dbReference type="SAM" id="Phobius"/>
    </source>
</evidence>
<accession>A0A5B8T319</accession>